<dbReference type="PANTHER" id="PTHR33527">
    <property type="entry name" value="OS07G0274300 PROTEIN"/>
    <property type="match status" value="1"/>
</dbReference>
<keyword evidence="2" id="KW-1185">Reference proteome</keyword>
<dbReference type="EMBL" id="KI393084">
    <property type="protein sequence ID" value="ERN09038.1"/>
    <property type="molecule type" value="Genomic_DNA"/>
</dbReference>
<dbReference type="AlphaFoldDB" id="U5CYA6"/>
<sequence length="451" mass="50330">MTKLTDTELRDFHHLDIKLYRRLVLEIGIDRAPAREVLAFWLWLETVGNPNVIARIAMMSNYAVAMVVEEAQECLAYLQSGVDPTMSGGSDLVPITSRLLAWPISFCDFSKSVASGIIEVLTEVCEKVFDDLCLLPDNEEVFSGMVGFFPVSVSDNSRASLSSGREALRASMSGYVEPSSSVSMSCIPGVNVNSSPSKEGLNPYAFSFHPSSGLLNPKARPFLDSNFGVSPNPMVSAMKIPSIQGPLNPNARPFAISNIYEGQLNPPLRDFGMQTFIMGSLNPDISGIQMDCNEGEPSRRLDLPSSDDFNQAIREESEPLSFNQAIREEIEPLRPALPSVDVIDRGIAKAIEHYSEGRILFLTFSRGHPIDDQEVVDYFNRHYGDVVEALLMQNTRGRTNPLFARLVLRSREMVDLILKGNEMVKHRIRGRDMWARPFTLEKPERPTKRKI</sequence>
<evidence type="ECO:0008006" key="3">
    <source>
        <dbReference type="Google" id="ProtNLM"/>
    </source>
</evidence>
<evidence type="ECO:0000313" key="1">
    <source>
        <dbReference type="EMBL" id="ERN09038.1"/>
    </source>
</evidence>
<protein>
    <recommendedName>
        <fullName evidence="3">RRM domain-containing protein</fullName>
    </recommendedName>
</protein>
<accession>U5CYA6</accession>
<dbReference type="eggNOG" id="ENOG502SPGG">
    <property type="taxonomic scope" value="Eukaryota"/>
</dbReference>
<dbReference type="PANTHER" id="PTHR33527:SF53">
    <property type="entry name" value="OS10G0561000 PROTEIN"/>
    <property type="match status" value="1"/>
</dbReference>
<gene>
    <name evidence="1" type="ORF">AMTR_s02744p00002070</name>
</gene>
<evidence type="ECO:0000313" key="2">
    <source>
        <dbReference type="Proteomes" id="UP000017836"/>
    </source>
</evidence>
<dbReference type="HOGENOM" id="CLU_049092_1_0_1"/>
<dbReference type="OMA" id="IARIAMM"/>
<reference evidence="2" key="1">
    <citation type="journal article" date="2013" name="Science">
        <title>The Amborella genome and the evolution of flowering plants.</title>
        <authorList>
            <consortium name="Amborella Genome Project"/>
        </authorList>
    </citation>
    <scope>NUCLEOTIDE SEQUENCE [LARGE SCALE GENOMIC DNA]</scope>
</reference>
<dbReference type="Proteomes" id="UP000017836">
    <property type="component" value="Unassembled WGS sequence"/>
</dbReference>
<proteinExistence type="predicted"/>
<name>U5CYA6_AMBTC</name>
<dbReference type="Gramene" id="ERN09038">
    <property type="protein sequence ID" value="ERN09038"/>
    <property type="gene ID" value="AMTR_s02744p00002070"/>
</dbReference>
<organism evidence="1 2">
    <name type="scientific">Amborella trichopoda</name>
    <dbReference type="NCBI Taxonomy" id="13333"/>
    <lineage>
        <taxon>Eukaryota</taxon>
        <taxon>Viridiplantae</taxon>
        <taxon>Streptophyta</taxon>
        <taxon>Embryophyta</taxon>
        <taxon>Tracheophyta</taxon>
        <taxon>Spermatophyta</taxon>
        <taxon>Magnoliopsida</taxon>
        <taxon>Amborellales</taxon>
        <taxon>Amborellaceae</taxon>
        <taxon>Amborella</taxon>
    </lineage>
</organism>